<feature type="region of interest" description="Disordered" evidence="1">
    <location>
        <begin position="1"/>
        <end position="29"/>
    </location>
</feature>
<sequence length="61" mass="6527">MAGDKMLRMTASRGRDNSQGAIGGGEGSCAGRAMRYVVRRCVDGTKLKQAREPGVQNEGER</sequence>
<accession>A0A2L2T839</accession>
<evidence type="ECO:0000313" key="2">
    <source>
        <dbReference type="EMBL" id="CEI64013.1"/>
    </source>
</evidence>
<keyword evidence="3" id="KW-1185">Reference proteome</keyword>
<dbReference type="EMBL" id="LN649229">
    <property type="protein sequence ID" value="CEI64013.1"/>
    <property type="molecule type" value="Genomic_DNA"/>
</dbReference>
<proteinExistence type="predicted"/>
<organism evidence="2 3">
    <name type="scientific">Fusarium venenatum</name>
    <dbReference type="NCBI Taxonomy" id="56646"/>
    <lineage>
        <taxon>Eukaryota</taxon>
        <taxon>Fungi</taxon>
        <taxon>Dikarya</taxon>
        <taxon>Ascomycota</taxon>
        <taxon>Pezizomycotina</taxon>
        <taxon>Sordariomycetes</taxon>
        <taxon>Hypocreomycetidae</taxon>
        <taxon>Hypocreales</taxon>
        <taxon>Nectriaceae</taxon>
        <taxon>Fusarium</taxon>
    </lineage>
</organism>
<name>A0A2L2T839_9HYPO</name>
<evidence type="ECO:0000256" key="1">
    <source>
        <dbReference type="SAM" id="MobiDB-lite"/>
    </source>
</evidence>
<evidence type="ECO:0000313" key="3">
    <source>
        <dbReference type="Proteomes" id="UP000245910"/>
    </source>
</evidence>
<dbReference type="Proteomes" id="UP000245910">
    <property type="component" value="Chromosome I"/>
</dbReference>
<dbReference type="AlphaFoldDB" id="A0A2L2T839"/>
<reference evidence="3" key="1">
    <citation type="submission" date="2014-10" db="EMBL/GenBank/DDBJ databases">
        <authorList>
            <person name="King R."/>
        </authorList>
    </citation>
    <scope>NUCLEOTIDE SEQUENCE [LARGE SCALE GENOMIC DNA]</scope>
    <source>
        <strain evidence="3">A3/5</strain>
    </source>
</reference>
<protein>
    <submittedName>
        <fullName evidence="2">Uncharacterized protein</fullName>
    </submittedName>
</protein>